<comment type="caution">
    <text evidence="1">The sequence shown here is derived from an EMBL/GenBank/DDBJ whole genome shotgun (WGS) entry which is preliminary data.</text>
</comment>
<dbReference type="Proteomes" id="UP000037151">
    <property type="component" value="Unassembled WGS sequence"/>
</dbReference>
<accession>A0A0L0JEP2</accession>
<organism evidence="1 2">
    <name type="scientific">Streptomyces acidiscabies</name>
    <dbReference type="NCBI Taxonomy" id="42234"/>
    <lineage>
        <taxon>Bacteria</taxon>
        <taxon>Bacillati</taxon>
        <taxon>Actinomycetota</taxon>
        <taxon>Actinomycetes</taxon>
        <taxon>Kitasatosporales</taxon>
        <taxon>Streptomycetaceae</taxon>
        <taxon>Streptomyces</taxon>
    </lineage>
</organism>
<sequence>MDVGIRVSGGDEIAELAALWDWLRGERDLRGLVDAVRRPSAEGELGGAFDMLTVALGSGGAVAVLARSLTSWLSSRRPDVTLTVTGVTGRVQLDARHVKDTDVLPLIQEVLRGRDDTPTS</sequence>
<evidence type="ECO:0000313" key="1">
    <source>
        <dbReference type="EMBL" id="KND23825.1"/>
    </source>
</evidence>
<reference evidence="2" key="1">
    <citation type="submission" date="2014-07" db="EMBL/GenBank/DDBJ databases">
        <title>Genome sequencing of plant-pathogenic Streptomyces species.</title>
        <authorList>
            <person name="Harrison J."/>
            <person name="Sapp M."/>
            <person name="Thwaites R."/>
            <person name="Studholme D.J."/>
        </authorList>
    </citation>
    <scope>NUCLEOTIDE SEQUENCE [LARGE SCALE GENOMIC DNA]</scope>
    <source>
        <strain evidence="2">NCPPB 4445</strain>
    </source>
</reference>
<proteinExistence type="predicted"/>
<dbReference type="AlphaFoldDB" id="A0A0L0JEP2"/>
<protein>
    <submittedName>
        <fullName evidence="1">Uncharacterized protein</fullName>
    </submittedName>
</protein>
<name>A0A0L0JEP2_9ACTN</name>
<evidence type="ECO:0000313" key="2">
    <source>
        <dbReference type="Proteomes" id="UP000037151"/>
    </source>
</evidence>
<dbReference type="RefSeq" id="WP_050375602.1">
    <property type="nucleotide sequence ID" value="NZ_KQ257835.1"/>
</dbReference>
<dbReference type="PATRIC" id="fig|42234.21.peg.8963"/>
<dbReference type="EMBL" id="JPPY01000257">
    <property type="protein sequence ID" value="KND23825.1"/>
    <property type="molecule type" value="Genomic_DNA"/>
</dbReference>
<dbReference type="Pfam" id="PF19953">
    <property type="entry name" value="EACC1"/>
    <property type="match status" value="1"/>
</dbReference>
<dbReference type="OrthoDB" id="4239147at2"/>
<dbReference type="InterPro" id="IPR045428">
    <property type="entry name" value="EACC1"/>
</dbReference>
<gene>
    <name evidence="1" type="ORF">IQ63_43650</name>
</gene>